<keyword evidence="3 13" id="KW-0919">Taste</keyword>
<feature type="transmembrane region" description="Helical" evidence="14">
    <location>
        <begin position="128"/>
        <end position="147"/>
    </location>
</feature>
<evidence type="ECO:0000256" key="14">
    <source>
        <dbReference type="SAM" id="Phobius"/>
    </source>
</evidence>
<evidence type="ECO:0000256" key="2">
    <source>
        <dbReference type="ARBA" id="ARBA00007376"/>
    </source>
</evidence>
<dbReference type="GO" id="GO:0005886">
    <property type="term" value="C:plasma membrane"/>
    <property type="evidence" value="ECO:0007669"/>
    <property type="project" value="UniProtKB-ARBA"/>
</dbReference>
<keyword evidence="11 13" id="KW-0807">Transducer</keyword>
<sequence length="319" mass="36943">MITFLSITFSILIMVIFVIGNFANGFIALVHSIEWVKRQKISFADQILTALAVSRVGFLWVLLLHWYATEFNLAFYSVEVRSTAYNVWVVTNHFSSWLATSLSIFYLLKIATFSNLIFLHLKRRVKNVILVMLLGSLLFLACHLFVINMNQIVQTKEYEGNMTWKIKLKSAMYFSNMTVTMLANFLPITLTLISFLLLICSLCKHLKKMQVHGKGSQDPSTKVHIKALQTVTSFLLLCAIYFLAIMLSVWNFERLENKPVFMFCQATVISYPSTHPFILIWGNKKLKQIFLSTLWNVRYWVKGQKLHLHRFTRGALCVF</sequence>
<feature type="transmembrane region" description="Helical" evidence="14">
    <location>
        <begin position="227"/>
        <end position="248"/>
    </location>
</feature>
<reference evidence="15" key="2">
    <citation type="submission" date="2025-08" db="UniProtKB">
        <authorList>
            <consortium name="Ensembl"/>
        </authorList>
    </citation>
    <scope>IDENTIFICATION</scope>
</reference>
<name>A0A2I3N451_PAPAN</name>
<evidence type="ECO:0000313" key="16">
    <source>
        <dbReference type="Proteomes" id="UP000028761"/>
    </source>
</evidence>
<accession>A0A2I3N451</accession>
<dbReference type="KEGG" id="panu:101018966"/>
<evidence type="ECO:0000256" key="7">
    <source>
        <dbReference type="ARBA" id="ARBA00023040"/>
    </source>
</evidence>
<evidence type="ECO:0000256" key="5">
    <source>
        <dbReference type="ARBA" id="ARBA00022692"/>
    </source>
</evidence>
<keyword evidence="4 13" id="KW-0716">Sensory transduction</keyword>
<feature type="transmembrane region" description="Helical" evidence="14">
    <location>
        <begin position="6"/>
        <end position="27"/>
    </location>
</feature>
<keyword evidence="5 13" id="KW-0812">Transmembrane</keyword>
<dbReference type="InterPro" id="IPR007960">
    <property type="entry name" value="TAS2R"/>
</dbReference>
<evidence type="ECO:0000256" key="6">
    <source>
        <dbReference type="ARBA" id="ARBA00022989"/>
    </source>
</evidence>
<dbReference type="FunFam" id="1.20.1070.10:FF:000042">
    <property type="entry name" value="Taste receptor type 2 member 7"/>
    <property type="match status" value="1"/>
</dbReference>
<dbReference type="RefSeq" id="XP_031506149.1">
    <property type="nucleotide sequence ID" value="XM_031650289.1"/>
</dbReference>
<evidence type="ECO:0000313" key="15">
    <source>
        <dbReference type="Ensembl" id="ENSPANP00000042650.2"/>
    </source>
</evidence>
<organism evidence="15 16">
    <name type="scientific">Papio anubis</name>
    <name type="common">Olive baboon</name>
    <dbReference type="NCBI Taxonomy" id="9555"/>
    <lineage>
        <taxon>Eukaryota</taxon>
        <taxon>Metazoa</taxon>
        <taxon>Chordata</taxon>
        <taxon>Craniata</taxon>
        <taxon>Vertebrata</taxon>
        <taxon>Euteleostomi</taxon>
        <taxon>Mammalia</taxon>
        <taxon>Eutheria</taxon>
        <taxon>Euarchontoglires</taxon>
        <taxon>Primates</taxon>
        <taxon>Haplorrhini</taxon>
        <taxon>Catarrhini</taxon>
        <taxon>Cercopithecidae</taxon>
        <taxon>Cercopithecinae</taxon>
        <taxon>Papio</taxon>
    </lineage>
</organism>
<evidence type="ECO:0000256" key="1">
    <source>
        <dbReference type="ARBA" id="ARBA00004141"/>
    </source>
</evidence>
<evidence type="ECO:0000256" key="12">
    <source>
        <dbReference type="RuleBase" id="RU004423"/>
    </source>
</evidence>
<dbReference type="GeneTree" id="ENSGT01150000286975"/>
<dbReference type="Gene3D" id="1.20.1070.10">
    <property type="entry name" value="Rhodopsin 7-helix transmembrane proteins"/>
    <property type="match status" value="1"/>
</dbReference>
<dbReference type="AlphaFoldDB" id="A0A2I3N451"/>
<evidence type="ECO:0000256" key="8">
    <source>
        <dbReference type="ARBA" id="ARBA00023136"/>
    </source>
</evidence>
<reference evidence="15 16" key="1">
    <citation type="submission" date="2012-03" db="EMBL/GenBank/DDBJ databases">
        <title>Whole Genome Assembly of Papio anubis.</title>
        <authorList>
            <person name="Liu Y.L."/>
            <person name="Abraham K.A."/>
            <person name="Akbar H.A."/>
            <person name="Ali S.A."/>
            <person name="Anosike U.A."/>
            <person name="Aqrawi P.A."/>
            <person name="Arias F.A."/>
            <person name="Attaway T.A."/>
            <person name="Awwad R.A."/>
            <person name="Babu C.B."/>
            <person name="Bandaranaike D.B."/>
            <person name="Battles P.B."/>
            <person name="Bell A.B."/>
            <person name="Beltran B.B."/>
            <person name="Berhane-Mersha D.B."/>
            <person name="Bess C.B."/>
            <person name="Bickham C.B."/>
            <person name="Bolden T.B."/>
            <person name="Carter K.C."/>
            <person name="Chau D.C."/>
            <person name="Chavez A.C."/>
            <person name="Clerc-Blankenburg K.C."/>
            <person name="Coyle M.C."/>
            <person name="Dao M.D."/>
            <person name="Davila M.L.D."/>
            <person name="Davy-Carroll L.D."/>
            <person name="Denson S.D."/>
            <person name="Dinh H.D."/>
            <person name="Fernandez S.F."/>
            <person name="Fernando P.F."/>
            <person name="Forbes L.F."/>
            <person name="Francis C.F."/>
            <person name="Francisco L.F."/>
            <person name="Fu Q.F."/>
            <person name="Garcia-Iii R.G."/>
            <person name="Garrett T.G."/>
            <person name="Gross S.G."/>
            <person name="Gubbala S.G."/>
            <person name="Hirani K.H."/>
            <person name="Hogues M.H."/>
            <person name="Hollins B.H."/>
            <person name="Jackson L.J."/>
            <person name="Javaid M.J."/>
            <person name="Jhangiani S.J."/>
            <person name="Johnson A.J."/>
            <person name="Johnson B.J."/>
            <person name="Jones J.J."/>
            <person name="Joshi V.J."/>
            <person name="Kalu J.K."/>
            <person name="Khan N.K."/>
            <person name="Korchina V.K."/>
            <person name="Kovar C.K."/>
            <person name="Lago L.L."/>
            <person name="Lara F.L."/>
            <person name="Le T.-K.L."/>
            <person name="Lee S.L."/>
            <person name="Legall-Iii F.L."/>
            <person name="Lemon S.L."/>
            <person name="Liu J.L."/>
            <person name="Liu Y.-S.L."/>
            <person name="Liyanage D.L."/>
            <person name="Lopez J.L."/>
            <person name="Lorensuhewa L.L."/>
            <person name="Mata R.M."/>
            <person name="Mathew T.M."/>
            <person name="Mercado C.M."/>
            <person name="Mercado I.M."/>
            <person name="Morales K.M."/>
            <person name="Morgan M.M."/>
            <person name="Munidasa M.M."/>
            <person name="Ngo D.N."/>
            <person name="Nguyen L.N."/>
            <person name="Nguyen T.N."/>
            <person name="Nguyen N.N."/>
            <person name="Obregon M.O."/>
            <person name="Okwuonu G.O."/>
            <person name="Ongeri F.O."/>
            <person name="Onwere C.O."/>
            <person name="Osifeso I.O."/>
            <person name="Parra A.P."/>
            <person name="Patil S.P."/>
            <person name="Perez A.P."/>
            <person name="Perez Y.P."/>
            <person name="Pham C.P."/>
            <person name="Pu L.-L.P."/>
            <person name="Puazo M.P."/>
            <person name="Quiroz J.Q."/>
            <person name="Rouhana J.R."/>
            <person name="Ruiz M.R."/>
            <person name="Ruiz S.-J.R."/>
            <person name="Saada N.S."/>
            <person name="Santibanez J.S."/>
            <person name="Scheel M.S."/>
            <person name="Schneider B.S."/>
            <person name="Simmons D.S."/>
            <person name="Sisson I.S."/>
            <person name="Tang L.-Y.T."/>
            <person name="Thornton R.T."/>
            <person name="Tisius J.T."/>
            <person name="Toledanes G.T."/>
            <person name="Trejos Z.T."/>
            <person name="Usmani K.U."/>
            <person name="Varghese R.V."/>
            <person name="Vattathil S.V."/>
            <person name="Vee V.V."/>
            <person name="Walker D.W."/>
            <person name="Weissenberger G.W."/>
            <person name="White C.W."/>
            <person name="Williams A.W."/>
            <person name="Woodworth J.W."/>
            <person name="Wright R.W."/>
            <person name="Zhu Y.Z."/>
            <person name="Han Y.H."/>
            <person name="Newsham I.N."/>
            <person name="Nazareth L.N."/>
            <person name="Worley K.W."/>
            <person name="Muzny D.M."/>
            <person name="Rogers J.R."/>
            <person name="Gibbs R.G."/>
        </authorList>
    </citation>
    <scope>NUCLEOTIDE SEQUENCE [LARGE SCALE GENOMIC DNA]</scope>
</reference>
<evidence type="ECO:0000256" key="13">
    <source>
        <dbReference type="RuleBase" id="RU004424"/>
    </source>
</evidence>
<dbReference type="GeneID" id="101018966"/>
<dbReference type="Proteomes" id="UP000028761">
    <property type="component" value="Chromosome 9"/>
</dbReference>
<dbReference type="OMA" id="HFSSWLA"/>
<dbReference type="GO" id="GO:0033038">
    <property type="term" value="F:bitter taste receptor activity"/>
    <property type="evidence" value="ECO:0007669"/>
    <property type="project" value="InterPro"/>
</dbReference>
<keyword evidence="7 13" id="KW-0297">G-protein coupled receptor</keyword>
<dbReference type="PANTHER" id="PTHR11394">
    <property type="entry name" value="TASTE RECEPTOR TYPE 2"/>
    <property type="match status" value="1"/>
</dbReference>
<proteinExistence type="inferred from homology"/>
<evidence type="ECO:0000256" key="10">
    <source>
        <dbReference type="ARBA" id="ARBA00023180"/>
    </source>
</evidence>
<protein>
    <recommendedName>
        <fullName evidence="13">Taste receptor type 2</fullName>
    </recommendedName>
</protein>
<dbReference type="SUPFAM" id="SSF81321">
    <property type="entry name" value="Family A G protein-coupled receptor-like"/>
    <property type="match status" value="1"/>
</dbReference>
<keyword evidence="10" id="KW-0325">Glycoprotein</keyword>
<dbReference type="STRING" id="9555.ENSPANP00000042650"/>
<dbReference type="CDD" id="cd15027">
    <property type="entry name" value="7tm_TAS2R43-like"/>
    <property type="match status" value="1"/>
</dbReference>
<dbReference type="GO" id="GO:0004930">
    <property type="term" value="F:G protein-coupled receptor activity"/>
    <property type="evidence" value="ECO:0007669"/>
    <property type="project" value="UniProtKB-KW"/>
</dbReference>
<comment type="subcellular location">
    <subcellularLocation>
        <location evidence="1 13">Membrane</location>
        <topology evidence="1 13">Multi-pass membrane protein</topology>
    </subcellularLocation>
</comment>
<comment type="similarity">
    <text evidence="2 12">Belongs to the G-protein coupled receptor T2R family.</text>
</comment>
<feature type="transmembrane region" description="Helical" evidence="14">
    <location>
        <begin position="260"/>
        <end position="281"/>
    </location>
</feature>
<feature type="transmembrane region" description="Helical" evidence="14">
    <location>
        <begin position="185"/>
        <end position="206"/>
    </location>
</feature>
<reference evidence="15" key="3">
    <citation type="submission" date="2025-09" db="UniProtKB">
        <authorList>
            <consortium name="Ensembl"/>
        </authorList>
    </citation>
    <scope>IDENTIFICATION</scope>
</reference>
<keyword evidence="9 13" id="KW-0675">Receptor</keyword>
<dbReference type="Ensembl" id="ENSPANT00000049736.2">
    <property type="protein sequence ID" value="ENSPANP00000042650.2"/>
    <property type="gene ID" value="ENSPANG00000050373.1"/>
</dbReference>
<evidence type="ECO:0000256" key="4">
    <source>
        <dbReference type="ARBA" id="ARBA00022606"/>
    </source>
</evidence>
<dbReference type="Pfam" id="PF05296">
    <property type="entry name" value="TAS2R"/>
    <property type="match status" value="1"/>
</dbReference>
<keyword evidence="6 14" id="KW-1133">Transmembrane helix</keyword>
<evidence type="ECO:0000256" key="9">
    <source>
        <dbReference type="ARBA" id="ARBA00023170"/>
    </source>
</evidence>
<dbReference type="PANTHER" id="PTHR11394:SF66">
    <property type="entry name" value="TASTE RECEPTOR TYPE 2 MEMBER 46"/>
    <property type="match status" value="1"/>
</dbReference>
<keyword evidence="8 13" id="KW-0472">Membrane</keyword>
<evidence type="ECO:0000256" key="3">
    <source>
        <dbReference type="ARBA" id="ARBA00022480"/>
    </source>
</evidence>
<keyword evidence="16" id="KW-1185">Reference proteome</keyword>
<feature type="transmembrane region" description="Helical" evidence="14">
    <location>
        <begin position="87"/>
        <end position="108"/>
    </location>
</feature>
<evidence type="ECO:0000256" key="11">
    <source>
        <dbReference type="ARBA" id="ARBA00023224"/>
    </source>
</evidence>
<feature type="transmembrane region" description="Helical" evidence="14">
    <location>
        <begin position="47"/>
        <end position="67"/>
    </location>
</feature>